<gene>
    <name evidence="2" type="ORF">SEMRO_335_G120100.1</name>
</gene>
<dbReference type="EMBL" id="CAICTM010000334">
    <property type="protein sequence ID" value="CAB9508148.1"/>
    <property type="molecule type" value="Genomic_DNA"/>
</dbReference>
<keyword evidence="3" id="KW-1185">Reference proteome</keyword>
<feature type="region of interest" description="Disordered" evidence="1">
    <location>
        <begin position="1"/>
        <end position="21"/>
    </location>
</feature>
<dbReference type="OrthoDB" id="47367at2759"/>
<evidence type="ECO:0000313" key="3">
    <source>
        <dbReference type="Proteomes" id="UP001153069"/>
    </source>
</evidence>
<proteinExistence type="predicted"/>
<comment type="caution">
    <text evidence="2">The sequence shown here is derived from an EMBL/GenBank/DDBJ whole genome shotgun (WGS) entry which is preliminary data.</text>
</comment>
<evidence type="ECO:0000256" key="1">
    <source>
        <dbReference type="SAM" id="MobiDB-lite"/>
    </source>
</evidence>
<accession>A0A9N8HAV5</accession>
<organism evidence="2 3">
    <name type="scientific">Seminavis robusta</name>
    <dbReference type="NCBI Taxonomy" id="568900"/>
    <lineage>
        <taxon>Eukaryota</taxon>
        <taxon>Sar</taxon>
        <taxon>Stramenopiles</taxon>
        <taxon>Ochrophyta</taxon>
        <taxon>Bacillariophyta</taxon>
        <taxon>Bacillariophyceae</taxon>
        <taxon>Bacillariophycidae</taxon>
        <taxon>Naviculales</taxon>
        <taxon>Naviculaceae</taxon>
        <taxon>Seminavis</taxon>
    </lineage>
</organism>
<evidence type="ECO:0000313" key="2">
    <source>
        <dbReference type="EMBL" id="CAB9508148.1"/>
    </source>
</evidence>
<name>A0A9N8HAV5_9STRA</name>
<dbReference type="Gene3D" id="3.90.550.50">
    <property type="match status" value="1"/>
</dbReference>
<dbReference type="AlphaFoldDB" id="A0A9N8HAV5"/>
<protein>
    <submittedName>
        <fullName evidence="2">Uncharacterized protein</fullName>
    </submittedName>
</protein>
<dbReference type="Proteomes" id="UP001153069">
    <property type="component" value="Unassembled WGS sequence"/>
</dbReference>
<sequence>MNKKNVELTAHDPKATPRRYPLIPSDLPVPIPIIEAKSTTTTELPVVVVDIISIGSAQNKALQQVQKETFGSHPMVRFFWDITEQDDPNPKCATSLTYNDTLAIRQLCRSPEFHLDQPRMLKKIRHHIFSKEYLDPKPKDSIPGWMCAQQRPMAGLLKAMKAYEQQEKPDFLIIMDDDTYYNMDLMLSLHNRHNFSKKTAMTSPCFYTSPVRYPQGGFGSVWTKGLLNAIQKPILCKTKKQHKNICDYIQQNNFGERSLFQEKMGILNILQAYTQQGDFLDHAHWWNNHTNAATTVGFCLHSDLIWGWLMILIGKLMHPRLKIELWGANNNNNVNLPTPDPHLINNVNASRDDMLCHLVKDNCTVTSPACHYQSKQSMRRLHAAAMQQQREKYT</sequence>
<feature type="compositionally biased region" description="Basic and acidic residues" evidence="1">
    <location>
        <begin position="1"/>
        <end position="15"/>
    </location>
</feature>
<reference evidence="2" key="1">
    <citation type="submission" date="2020-06" db="EMBL/GenBank/DDBJ databases">
        <authorList>
            <consortium name="Plant Systems Biology data submission"/>
        </authorList>
    </citation>
    <scope>NUCLEOTIDE SEQUENCE</scope>
    <source>
        <strain evidence="2">D6</strain>
    </source>
</reference>